<comment type="similarity">
    <text evidence="8">Belongs to the DEAD box helicase family.</text>
</comment>
<keyword evidence="6" id="KW-0694">RNA-binding</keyword>
<dbReference type="SUPFAM" id="SSF52540">
    <property type="entry name" value="P-loop containing nucleoside triphosphate hydrolases"/>
    <property type="match status" value="1"/>
</dbReference>
<accession>A0AAX7SPC9</accession>
<dbReference type="SMART" id="SM00490">
    <property type="entry name" value="HELICc"/>
    <property type="match status" value="1"/>
</dbReference>
<dbReference type="InterPro" id="IPR027417">
    <property type="entry name" value="P-loop_NTPase"/>
</dbReference>
<evidence type="ECO:0000256" key="1">
    <source>
        <dbReference type="ARBA" id="ARBA00012552"/>
    </source>
</evidence>
<dbReference type="InterPro" id="IPR014001">
    <property type="entry name" value="Helicase_ATP-bd"/>
</dbReference>
<feature type="domain" description="Helicase C-terminal" evidence="11">
    <location>
        <begin position="243"/>
        <end position="390"/>
    </location>
</feature>
<evidence type="ECO:0000256" key="3">
    <source>
        <dbReference type="ARBA" id="ARBA00022801"/>
    </source>
</evidence>
<name>A0AAX7SPC9_ASTCA</name>
<reference evidence="12" key="3">
    <citation type="submission" date="2025-08" db="UniProtKB">
        <authorList>
            <consortium name="Ensembl"/>
        </authorList>
    </citation>
    <scope>IDENTIFICATION</scope>
</reference>
<dbReference type="FunFam" id="3.40.50.300:FF:000079">
    <property type="entry name" value="probable ATP-dependent RNA helicase DDX17"/>
    <property type="match status" value="1"/>
</dbReference>
<dbReference type="AlphaFoldDB" id="A0AAX7SPC9"/>
<dbReference type="CDD" id="cd17966">
    <property type="entry name" value="DEADc_DDX5_DDX17"/>
    <property type="match status" value="1"/>
</dbReference>
<dbReference type="GO" id="GO:0003724">
    <property type="term" value="F:RNA helicase activity"/>
    <property type="evidence" value="ECO:0007669"/>
    <property type="project" value="UniProtKB-EC"/>
</dbReference>
<keyword evidence="4 8" id="KW-0347">Helicase</keyword>
<dbReference type="EC" id="3.6.4.13" evidence="1"/>
<dbReference type="GO" id="GO:0003723">
    <property type="term" value="F:RNA binding"/>
    <property type="evidence" value="ECO:0007669"/>
    <property type="project" value="UniProtKB-KW"/>
</dbReference>
<evidence type="ECO:0000256" key="7">
    <source>
        <dbReference type="ARBA" id="ARBA00047984"/>
    </source>
</evidence>
<dbReference type="InterPro" id="IPR000629">
    <property type="entry name" value="RNA-helicase_DEAD-box_CS"/>
</dbReference>
<keyword evidence="3 8" id="KW-0378">Hydrolase</keyword>
<dbReference type="InterPro" id="IPR001650">
    <property type="entry name" value="Helicase_C-like"/>
</dbReference>
<evidence type="ECO:0000256" key="9">
    <source>
        <dbReference type="SAM" id="MobiDB-lite"/>
    </source>
</evidence>
<evidence type="ECO:0000259" key="10">
    <source>
        <dbReference type="PROSITE" id="PS51192"/>
    </source>
</evidence>
<evidence type="ECO:0000313" key="12">
    <source>
        <dbReference type="Ensembl" id="ENSACLP00000045620.1"/>
    </source>
</evidence>
<dbReference type="CDD" id="cd18787">
    <property type="entry name" value="SF2_C_DEAD"/>
    <property type="match status" value="1"/>
</dbReference>
<dbReference type="GO" id="GO:0005524">
    <property type="term" value="F:ATP binding"/>
    <property type="evidence" value="ECO:0007669"/>
    <property type="project" value="UniProtKB-KW"/>
</dbReference>
<evidence type="ECO:0000256" key="5">
    <source>
        <dbReference type="ARBA" id="ARBA00022840"/>
    </source>
</evidence>
<dbReference type="GO" id="GO:0016787">
    <property type="term" value="F:hydrolase activity"/>
    <property type="evidence" value="ECO:0007669"/>
    <property type="project" value="UniProtKB-KW"/>
</dbReference>
<dbReference type="Pfam" id="PF00270">
    <property type="entry name" value="DEAD"/>
    <property type="match status" value="1"/>
</dbReference>
<feature type="compositionally biased region" description="Low complexity" evidence="9">
    <location>
        <begin position="466"/>
        <end position="478"/>
    </location>
</feature>
<evidence type="ECO:0000256" key="2">
    <source>
        <dbReference type="ARBA" id="ARBA00022741"/>
    </source>
</evidence>
<dbReference type="PANTHER" id="PTHR47958">
    <property type="entry name" value="ATP-DEPENDENT RNA HELICASE DBP3"/>
    <property type="match status" value="1"/>
</dbReference>
<keyword evidence="5 8" id="KW-0067">ATP-binding</keyword>
<organism evidence="12 13">
    <name type="scientific">Astatotilapia calliptera</name>
    <name type="common">Eastern happy</name>
    <name type="synonym">Chromis callipterus</name>
    <dbReference type="NCBI Taxonomy" id="8154"/>
    <lineage>
        <taxon>Eukaryota</taxon>
        <taxon>Metazoa</taxon>
        <taxon>Chordata</taxon>
        <taxon>Craniata</taxon>
        <taxon>Vertebrata</taxon>
        <taxon>Euteleostomi</taxon>
        <taxon>Actinopterygii</taxon>
        <taxon>Neopterygii</taxon>
        <taxon>Teleostei</taxon>
        <taxon>Neoteleostei</taxon>
        <taxon>Acanthomorphata</taxon>
        <taxon>Ovalentaria</taxon>
        <taxon>Cichlomorphae</taxon>
        <taxon>Cichliformes</taxon>
        <taxon>Cichlidae</taxon>
        <taxon>African cichlids</taxon>
        <taxon>Pseudocrenilabrinae</taxon>
        <taxon>Haplochromini</taxon>
        <taxon>Astatotilapia</taxon>
    </lineage>
</organism>
<evidence type="ECO:0000256" key="4">
    <source>
        <dbReference type="ARBA" id="ARBA00022806"/>
    </source>
</evidence>
<keyword evidence="2 8" id="KW-0547">Nucleotide-binding</keyword>
<dbReference type="PROSITE" id="PS00039">
    <property type="entry name" value="DEAD_ATP_HELICASE"/>
    <property type="match status" value="1"/>
</dbReference>
<evidence type="ECO:0000313" key="13">
    <source>
        <dbReference type="Proteomes" id="UP000265100"/>
    </source>
</evidence>
<evidence type="ECO:0000256" key="6">
    <source>
        <dbReference type="ARBA" id="ARBA00022884"/>
    </source>
</evidence>
<feature type="compositionally biased region" description="Basic and acidic residues" evidence="9">
    <location>
        <begin position="432"/>
        <end position="465"/>
    </location>
</feature>
<keyword evidence="13" id="KW-1185">Reference proteome</keyword>
<reference evidence="13" key="2">
    <citation type="submission" date="2023-03" db="EMBL/GenBank/DDBJ databases">
        <authorList>
            <consortium name="Wellcome Sanger Institute Data Sharing"/>
        </authorList>
    </citation>
    <scope>NUCLEOTIDE SEQUENCE [LARGE SCALE GENOMIC DNA]</scope>
</reference>
<comment type="catalytic activity">
    <reaction evidence="7">
        <text>ATP + H2O = ADP + phosphate + H(+)</text>
        <dbReference type="Rhea" id="RHEA:13065"/>
        <dbReference type="ChEBI" id="CHEBI:15377"/>
        <dbReference type="ChEBI" id="CHEBI:15378"/>
        <dbReference type="ChEBI" id="CHEBI:30616"/>
        <dbReference type="ChEBI" id="CHEBI:43474"/>
        <dbReference type="ChEBI" id="CHEBI:456216"/>
        <dbReference type="EC" id="3.6.4.13"/>
    </reaction>
</comment>
<gene>
    <name evidence="12" type="primary">DDX17</name>
</gene>
<dbReference type="PROSITE" id="PS51192">
    <property type="entry name" value="HELICASE_ATP_BIND_1"/>
    <property type="match status" value="1"/>
</dbReference>
<evidence type="ECO:0000259" key="11">
    <source>
        <dbReference type="PROSITE" id="PS51194"/>
    </source>
</evidence>
<dbReference type="InterPro" id="IPR011545">
    <property type="entry name" value="DEAD/DEAH_box_helicase_dom"/>
</dbReference>
<proteinExistence type="inferred from homology"/>
<feature type="compositionally biased region" description="Pro residues" evidence="9">
    <location>
        <begin position="547"/>
        <end position="566"/>
    </location>
</feature>
<sequence length="566" mass="62679">MSGRGGPPPMKFGNPGEQYVMDVLMQQNFKEPTAIQSQGFPAALSGRDMVGIAQTGSGKTLAYLLPAIVHINHQPYLERGDGPICLVLAPTRELAQQVQQVAYDYGKSSRIKSTCVYGGAPKGPQIRDLERGVEICIATPGRLIDFLEAGKTNLRRCTYLVLDEADRMLDMGFEPQIRKIVEQIRPDRQTLMWSATWPKEVRQLAEDFLRDYIQINIGALELSANHNILQIVDVCMETEKDDKLIQLMEEIMAEKENKTIIFVETKKRCDDLTRRMRRDGWPAMCIHGDKSQPERDWVLTEFRSGKAPILIATDVASRGLDVEDVKFVINYDYPSSSEDYVHRIGRTARSTNKGTAYTFFTPGNLRQARDLVRVLEEAHQAINPKLLQLVDSGRGGGGGGRMRYRGSNSNNPNLMYQEECDRRMRSSGGGGKDNRSGFNRDNRNNRDGDRSSSSSYRDRSRDHRNNYNSGSDQYQSYNSGGGGGGSGSSYNSRSGSQAGSVGGQDQTSQPQGQFGQAPPPLSGGLQPLMAQQFAPPQPPLMGFMGQPPYPFPSPPPPPPGLPPPRK</sequence>
<evidence type="ECO:0000256" key="8">
    <source>
        <dbReference type="RuleBase" id="RU000492"/>
    </source>
</evidence>
<dbReference type="PROSITE" id="PS51194">
    <property type="entry name" value="HELICASE_CTER"/>
    <property type="match status" value="1"/>
</dbReference>
<dbReference type="Pfam" id="PF00271">
    <property type="entry name" value="Helicase_C"/>
    <property type="match status" value="1"/>
</dbReference>
<feature type="region of interest" description="Disordered" evidence="9">
    <location>
        <begin position="390"/>
        <end position="566"/>
    </location>
</feature>
<protein>
    <recommendedName>
        <fullName evidence="1">RNA helicase</fullName>
        <ecNumber evidence="1">3.6.4.13</ecNumber>
    </recommendedName>
</protein>
<reference evidence="12 13" key="1">
    <citation type="submission" date="2018-05" db="EMBL/GenBank/DDBJ databases">
        <authorList>
            <person name="Datahose"/>
        </authorList>
    </citation>
    <scope>NUCLEOTIDE SEQUENCE</scope>
</reference>
<dbReference type="GeneTree" id="ENSGT00940000160049"/>
<dbReference type="Proteomes" id="UP000265100">
    <property type="component" value="Chromosome 6"/>
</dbReference>
<dbReference type="SMART" id="SM00487">
    <property type="entry name" value="DEXDc"/>
    <property type="match status" value="1"/>
</dbReference>
<dbReference type="Ensembl" id="ENSACLT00000088616.1">
    <property type="protein sequence ID" value="ENSACLP00000045620.1"/>
    <property type="gene ID" value="ENSACLG00000015887.2"/>
</dbReference>
<dbReference type="FunFam" id="3.40.50.300:FF:000008">
    <property type="entry name" value="ATP-dependent RNA helicase RhlB"/>
    <property type="match status" value="1"/>
</dbReference>
<feature type="compositionally biased region" description="Low complexity" evidence="9">
    <location>
        <begin position="488"/>
        <end position="499"/>
    </location>
</feature>
<reference evidence="12" key="4">
    <citation type="submission" date="2025-09" db="UniProtKB">
        <authorList>
            <consortium name="Ensembl"/>
        </authorList>
    </citation>
    <scope>IDENTIFICATION</scope>
</reference>
<dbReference type="Gene3D" id="3.40.50.300">
    <property type="entry name" value="P-loop containing nucleotide triphosphate hydrolases"/>
    <property type="match status" value="2"/>
</dbReference>
<feature type="domain" description="Helicase ATP-binding" evidence="10">
    <location>
        <begin position="40"/>
        <end position="215"/>
    </location>
</feature>